<dbReference type="Pfam" id="PF06201">
    <property type="entry name" value="PITH"/>
    <property type="match status" value="1"/>
</dbReference>
<dbReference type="InterPro" id="IPR037047">
    <property type="entry name" value="PITH_dom_sf"/>
</dbReference>
<dbReference type="SUPFAM" id="SSF52833">
    <property type="entry name" value="Thioredoxin-like"/>
    <property type="match status" value="1"/>
</dbReference>
<keyword evidence="1" id="KW-1015">Disulfide bond</keyword>
<feature type="domain" description="Thioredoxin" evidence="2">
    <location>
        <begin position="1"/>
        <end position="138"/>
    </location>
</feature>
<evidence type="ECO:0000259" key="2">
    <source>
        <dbReference type="PROSITE" id="PS51352"/>
    </source>
</evidence>
<evidence type="ECO:0000259" key="3">
    <source>
        <dbReference type="PROSITE" id="PS51532"/>
    </source>
</evidence>
<dbReference type="Pfam" id="PF00085">
    <property type="entry name" value="Thioredoxin"/>
    <property type="match status" value="1"/>
</dbReference>
<organism evidence="4 5">
    <name type="scientific">Rhizophagus irregularis (strain DAOM 197198w)</name>
    <name type="common">Glomus intraradices</name>
    <dbReference type="NCBI Taxonomy" id="1432141"/>
    <lineage>
        <taxon>Eukaryota</taxon>
        <taxon>Fungi</taxon>
        <taxon>Fungi incertae sedis</taxon>
        <taxon>Mucoromycota</taxon>
        <taxon>Glomeromycotina</taxon>
        <taxon>Glomeromycetes</taxon>
        <taxon>Glomerales</taxon>
        <taxon>Glomeraceae</taxon>
        <taxon>Rhizophagus</taxon>
    </lineage>
</organism>
<dbReference type="Gene3D" id="3.40.30.10">
    <property type="entry name" value="Glutaredoxin"/>
    <property type="match status" value="1"/>
</dbReference>
<dbReference type="InterPro" id="IPR013766">
    <property type="entry name" value="Thioredoxin_domain"/>
</dbReference>
<evidence type="ECO:0000256" key="1">
    <source>
        <dbReference type="ARBA" id="ARBA00023157"/>
    </source>
</evidence>
<evidence type="ECO:0000313" key="5">
    <source>
        <dbReference type="Proteomes" id="UP000022910"/>
    </source>
</evidence>
<dbReference type="STRING" id="1432141.A0A015I4J3"/>
<dbReference type="PROSITE" id="PS00194">
    <property type="entry name" value="THIOREDOXIN_1"/>
    <property type="match status" value="1"/>
</dbReference>
<dbReference type="CDD" id="cd02947">
    <property type="entry name" value="TRX_family"/>
    <property type="match status" value="1"/>
</dbReference>
<dbReference type="SUPFAM" id="SSF49785">
    <property type="entry name" value="Galactose-binding domain-like"/>
    <property type="match status" value="1"/>
</dbReference>
<dbReference type="InterPro" id="IPR036249">
    <property type="entry name" value="Thioredoxin-like_sf"/>
</dbReference>
<name>A0A015I4J3_RHIIW</name>
<dbReference type="Proteomes" id="UP000022910">
    <property type="component" value="Unassembled WGS sequence"/>
</dbReference>
<dbReference type="InterPro" id="IPR008979">
    <property type="entry name" value="Galactose-bd-like_sf"/>
</dbReference>
<proteinExistence type="predicted"/>
<reference evidence="4 5" key="1">
    <citation type="submission" date="2014-02" db="EMBL/GenBank/DDBJ databases">
        <title>Single nucleus genome sequencing reveals high similarity among nuclei of an endomycorrhizal fungus.</title>
        <authorList>
            <person name="Lin K."/>
            <person name="Geurts R."/>
            <person name="Zhang Z."/>
            <person name="Limpens E."/>
            <person name="Saunders D.G."/>
            <person name="Mu D."/>
            <person name="Pang E."/>
            <person name="Cao H."/>
            <person name="Cha H."/>
            <person name="Lin T."/>
            <person name="Zhou Q."/>
            <person name="Shang Y."/>
            <person name="Li Y."/>
            <person name="Ivanov S."/>
            <person name="Sharma T."/>
            <person name="Velzen R.V."/>
            <person name="Ruijter N.D."/>
            <person name="Aanen D.K."/>
            <person name="Win J."/>
            <person name="Kamoun S."/>
            <person name="Bisseling T."/>
            <person name="Huang S."/>
        </authorList>
    </citation>
    <scope>NUCLEOTIDE SEQUENCE [LARGE SCALE GENOMIC DNA]</scope>
    <source>
        <strain evidence="5">DAOM197198w</strain>
    </source>
</reference>
<dbReference type="InterPro" id="IPR017937">
    <property type="entry name" value="Thioredoxin_CS"/>
</dbReference>
<dbReference type="EMBL" id="JEMT01029519">
    <property type="protein sequence ID" value="EXX51947.1"/>
    <property type="molecule type" value="Genomic_DNA"/>
</dbReference>
<feature type="domain" description="PITH" evidence="3">
    <location>
        <begin position="113"/>
        <end position="280"/>
    </location>
</feature>
<protein>
    <submittedName>
        <fullName evidence="4">Trx1p</fullName>
    </submittedName>
</protein>
<dbReference type="HOGENOM" id="CLU_072377_0_2_1"/>
<dbReference type="GO" id="GO:0005737">
    <property type="term" value="C:cytoplasm"/>
    <property type="evidence" value="ECO:0007669"/>
    <property type="project" value="UniProtKB-ARBA"/>
</dbReference>
<keyword evidence="5" id="KW-1185">Reference proteome</keyword>
<comment type="caution">
    <text evidence="4">The sequence shown here is derived from an EMBL/GenBank/DDBJ whole genome shotgun (WGS) entry which is preliminary data.</text>
</comment>
<dbReference type="InterPro" id="IPR010400">
    <property type="entry name" value="PITH_dom"/>
</dbReference>
<dbReference type="FunFam" id="3.40.30.10:FF:000245">
    <property type="entry name" value="Thioredoxin"/>
    <property type="match status" value="1"/>
</dbReference>
<gene>
    <name evidence="4" type="ORF">RirG_257480</name>
</gene>
<dbReference type="OrthoDB" id="10263751at2759"/>
<dbReference type="SMR" id="A0A015I4J3"/>
<evidence type="ECO:0000313" key="4">
    <source>
        <dbReference type="EMBL" id="EXX51947.1"/>
    </source>
</evidence>
<sequence length="280" mass="31578">MAYIKTIGDLAAFNKLIASPKLTVVDYHATWCGPCQTIAPVFQQLSTQFKHVNFAKVDVDHVKEVATKEGVTSMPTFKFYKNGNEIAKLTGANPGGLKNLIEQHAGTPEEGGSGSLNVQGHTDINEFITLKQVDCLNQQEKNNVRNIFDKNDMYLESDVDEQLLISIPFNQAVKIHSIKLVPRDMEHAPKTIKIYANRLNIGFDETDSIEETQSINLTKTDYEKNDIIPLRFVKFQSITNIALFVMDNLEDEETTIIKELRFIGSPVETTNMEQLKKIEQ</sequence>
<dbReference type="PROSITE" id="PS51352">
    <property type="entry name" value="THIOREDOXIN_2"/>
    <property type="match status" value="1"/>
</dbReference>
<dbReference type="PANTHER" id="PTHR46115">
    <property type="entry name" value="THIOREDOXIN-LIKE PROTEIN 1"/>
    <property type="match status" value="1"/>
</dbReference>
<dbReference type="PRINTS" id="PR00421">
    <property type="entry name" value="THIOREDOXIN"/>
</dbReference>
<dbReference type="AlphaFoldDB" id="A0A015I4J3"/>
<accession>A0A015I4J3</accession>
<dbReference type="Gene3D" id="2.60.120.470">
    <property type="entry name" value="PITH domain"/>
    <property type="match status" value="1"/>
</dbReference>
<dbReference type="PROSITE" id="PS51532">
    <property type="entry name" value="PITH"/>
    <property type="match status" value="1"/>
</dbReference>